<dbReference type="InterPro" id="IPR008900">
    <property type="entry name" value="Zot_N"/>
</dbReference>
<keyword evidence="3" id="KW-1185">Reference proteome</keyword>
<dbReference type="Proteomes" id="UP000641152">
    <property type="component" value="Unassembled WGS sequence"/>
</dbReference>
<protein>
    <recommendedName>
        <fullName evidence="1">Zona occludens toxin N-terminal domain-containing protein</fullName>
    </recommendedName>
</protein>
<evidence type="ECO:0000313" key="2">
    <source>
        <dbReference type="EMBL" id="MBD9362718.1"/>
    </source>
</evidence>
<gene>
    <name evidence="2" type="ORF">EBB_19845</name>
</gene>
<dbReference type="Pfam" id="PF05707">
    <property type="entry name" value="Zot"/>
    <property type="match status" value="1"/>
</dbReference>
<accession>A0ABR9DHY9</accession>
<organism evidence="2 3">
    <name type="scientific">Methylomonas fluvii</name>
    <dbReference type="NCBI Taxonomy" id="1854564"/>
    <lineage>
        <taxon>Bacteria</taxon>
        <taxon>Pseudomonadati</taxon>
        <taxon>Pseudomonadota</taxon>
        <taxon>Gammaproteobacteria</taxon>
        <taxon>Methylococcales</taxon>
        <taxon>Methylococcaceae</taxon>
        <taxon>Methylomonas</taxon>
    </lineage>
</organism>
<dbReference type="EMBL" id="JACXST010000003">
    <property type="protein sequence ID" value="MBD9362718.1"/>
    <property type="molecule type" value="Genomic_DNA"/>
</dbReference>
<dbReference type="Gene3D" id="3.40.50.300">
    <property type="entry name" value="P-loop containing nucleotide triphosphate hydrolases"/>
    <property type="match status" value="1"/>
</dbReference>
<proteinExistence type="predicted"/>
<reference evidence="2 3" key="1">
    <citation type="submission" date="2020-09" db="EMBL/GenBank/DDBJ databases">
        <title>Methylomonas albis sp. nov. and Methylomonas fluvii sp. nov.: Two cold-adapted methanotrophs from the River Elbe and an amended description of Methylovulum psychrotolerans strain Eb1.</title>
        <authorList>
            <person name="Bussmann I.K."/>
            <person name="Klings K.-W."/>
            <person name="Warnstedt J."/>
            <person name="Hoppert M."/>
            <person name="Saborowski A."/>
            <person name="Horn F."/>
            <person name="Liebner S."/>
        </authorList>
    </citation>
    <scope>NUCLEOTIDE SEQUENCE [LARGE SCALE GENOMIC DNA]</scope>
    <source>
        <strain evidence="2 3">EbB</strain>
    </source>
</reference>
<sequence length="326" mass="37391">MDITDYSAGNLFITGELGSGKTMYAVKLIREYLAAGRPVATNLDLFLENMMPEKSRAVVTRMPDKPVRAHFDQLGDAYPVFEGYDEQKFGLIVLDECLTWLNSRSWQDKERAGVLDWFLHARKHGWNVAFLMQSADYCDPQLRETLLTYHVSCRKMGKYRVPFVGKAFGLRMPKGTLATVTAGYGTNSISHDRELYRGSDLYAAYHTGQVFQSGMELIDGNFYDMRSPYTMLSAWHVKGRYAEPEQQPDKKPLQVTLIDIGNWLSWEVFRPLAFLLLAPFFPREVLEAIHTTRRKFRESEQERAALAAELVAKRPKQAFEILHIKS</sequence>
<dbReference type="RefSeq" id="WP_192395469.1">
    <property type="nucleotide sequence ID" value="NZ_CAJHIU010000003.1"/>
</dbReference>
<evidence type="ECO:0000259" key="1">
    <source>
        <dbReference type="Pfam" id="PF05707"/>
    </source>
</evidence>
<comment type="caution">
    <text evidence="2">The sequence shown here is derived from an EMBL/GenBank/DDBJ whole genome shotgun (WGS) entry which is preliminary data.</text>
</comment>
<dbReference type="InterPro" id="IPR027417">
    <property type="entry name" value="P-loop_NTPase"/>
</dbReference>
<name>A0ABR9DHY9_9GAMM</name>
<dbReference type="SUPFAM" id="SSF52540">
    <property type="entry name" value="P-loop containing nucleoside triphosphate hydrolases"/>
    <property type="match status" value="1"/>
</dbReference>
<feature type="domain" description="Zona occludens toxin N-terminal" evidence="1">
    <location>
        <begin position="12"/>
        <end position="165"/>
    </location>
</feature>
<evidence type="ECO:0000313" key="3">
    <source>
        <dbReference type="Proteomes" id="UP000641152"/>
    </source>
</evidence>